<evidence type="ECO:0000313" key="2">
    <source>
        <dbReference type="Proteomes" id="UP001380186"/>
    </source>
</evidence>
<protein>
    <submittedName>
        <fullName evidence="1">Uncharacterized protein</fullName>
    </submittedName>
</protein>
<dbReference type="EMBL" id="AP029022">
    <property type="protein sequence ID" value="BEV04474.1"/>
    <property type="molecule type" value="Genomic_DNA"/>
</dbReference>
<sequence length="46" mass="5124">MNKVGDYASLSKEEAFKLLVDRIEQAITEENAVTLNVLTKIDNKGN</sequence>
<reference evidence="1 2" key="1">
    <citation type="journal article" date="2020" name="Microbes Environ.">
        <title>Synthetic bacterial community of duckweed: a simple and stable system to study plant-microbe interactions.</title>
        <authorList>
            <person name="Ishizawa H."/>
            <person name="Tada M."/>
            <person name="Kuroda M."/>
            <person name="Inoue D."/>
            <person name="Futamata H."/>
            <person name="Ike M."/>
        </authorList>
    </citation>
    <scope>NUCLEOTIDE SEQUENCE [LARGE SCALE GENOMIC DNA]</scope>
    <source>
        <strain evidence="1 2">DW100</strain>
    </source>
</reference>
<evidence type="ECO:0000313" key="1">
    <source>
        <dbReference type="EMBL" id="BEV04474.1"/>
    </source>
</evidence>
<dbReference type="Proteomes" id="UP001380186">
    <property type="component" value="Chromosome"/>
</dbReference>
<gene>
    <name evidence="1" type="ORF">CRDW_18480</name>
</gene>
<accession>A0ABN7CDQ4</accession>
<keyword evidence="2" id="KW-1185">Reference proteome</keyword>
<proteinExistence type="predicted"/>
<name>A0ABN7CDQ4_9FLAO</name>
<organism evidence="1 2">
    <name type="scientific">Chryseobacterium gambrini</name>
    <dbReference type="NCBI Taxonomy" id="373672"/>
    <lineage>
        <taxon>Bacteria</taxon>
        <taxon>Pseudomonadati</taxon>
        <taxon>Bacteroidota</taxon>
        <taxon>Flavobacteriia</taxon>
        <taxon>Flavobacteriales</taxon>
        <taxon>Weeksellaceae</taxon>
        <taxon>Chryseobacterium group</taxon>
        <taxon>Chryseobacterium</taxon>
    </lineage>
</organism>